<keyword evidence="1" id="KW-0808">Transferase</keyword>
<dbReference type="EMBL" id="JACHWP010000022">
    <property type="protein sequence ID" value="MBB3024016.1"/>
    <property type="molecule type" value="Genomic_DNA"/>
</dbReference>
<proteinExistence type="predicted"/>
<name>A0A839R3A5_9MICO</name>
<dbReference type="Proteomes" id="UP000568050">
    <property type="component" value="Unassembled WGS sequence"/>
</dbReference>
<keyword evidence="2 4" id="KW-0418">Kinase</keyword>
<sequence>MSTGTTARPQPTERPARVLHTAQALVDVTIPVPHLPRRGQNANATAMPQYAAGGAVTILVAAARTGATAVHGGAHGTGPNGDIIRAALAADGIRLSADPVPDEDTGPCFVFVEPSGERTFVTTYGAERRITAASLAALAPEPGDLLCVSGYSLFAPTREPLLEFLESLPSGVEIVLDPGAPFADFDEELRRRMLRLTTVWTSNADEAEGLVGAADDLHAIRDLIAGDVVIVRDGEKGCTVLAGGATVDVAGFPQTPVDTNGAGDTHTGILLAERALGSDWAAAAERANAGAALKVTRLGPASVPAREEVSAFLASDPPRSSID</sequence>
<dbReference type="SUPFAM" id="SSF53613">
    <property type="entry name" value="Ribokinase-like"/>
    <property type="match status" value="1"/>
</dbReference>
<dbReference type="AlphaFoldDB" id="A0A839R3A5"/>
<evidence type="ECO:0000256" key="1">
    <source>
        <dbReference type="ARBA" id="ARBA00022679"/>
    </source>
</evidence>
<dbReference type="RefSeq" id="WP_183377297.1">
    <property type="nucleotide sequence ID" value="NZ_CBCSFZ010000012.1"/>
</dbReference>
<evidence type="ECO:0000313" key="5">
    <source>
        <dbReference type="Proteomes" id="UP000568050"/>
    </source>
</evidence>
<dbReference type="InterPro" id="IPR029056">
    <property type="entry name" value="Ribokinase-like"/>
</dbReference>
<comment type="caution">
    <text evidence="4">The sequence shown here is derived from an EMBL/GenBank/DDBJ whole genome shotgun (WGS) entry which is preliminary data.</text>
</comment>
<dbReference type="InterPro" id="IPR011611">
    <property type="entry name" value="PfkB_dom"/>
</dbReference>
<dbReference type="GO" id="GO:0016301">
    <property type="term" value="F:kinase activity"/>
    <property type="evidence" value="ECO:0007669"/>
    <property type="project" value="UniProtKB-KW"/>
</dbReference>
<protein>
    <submittedName>
        <fullName evidence="4">Sugar/nucleoside kinase (Ribokinase family)</fullName>
    </submittedName>
</protein>
<keyword evidence="5" id="KW-1185">Reference proteome</keyword>
<gene>
    <name evidence="4" type="ORF">FHX50_002323</name>
</gene>
<feature type="domain" description="Carbohydrate kinase PfkB" evidence="3">
    <location>
        <begin position="24"/>
        <end position="302"/>
    </location>
</feature>
<evidence type="ECO:0000256" key="2">
    <source>
        <dbReference type="ARBA" id="ARBA00022777"/>
    </source>
</evidence>
<organism evidence="4 5">
    <name type="scientific">Helcobacillus massiliensis</name>
    <dbReference type="NCBI Taxonomy" id="521392"/>
    <lineage>
        <taxon>Bacteria</taxon>
        <taxon>Bacillati</taxon>
        <taxon>Actinomycetota</taxon>
        <taxon>Actinomycetes</taxon>
        <taxon>Micrococcales</taxon>
        <taxon>Dermabacteraceae</taxon>
        <taxon>Helcobacillus</taxon>
    </lineage>
</organism>
<reference evidence="4 5" key="1">
    <citation type="submission" date="2020-08" db="EMBL/GenBank/DDBJ databases">
        <title>Sequencing the genomes of 1000 actinobacteria strains.</title>
        <authorList>
            <person name="Klenk H.-P."/>
        </authorList>
    </citation>
    <scope>NUCLEOTIDE SEQUENCE [LARGE SCALE GENOMIC DNA]</scope>
    <source>
        <strain evidence="4 5">DSM 23040</strain>
    </source>
</reference>
<dbReference type="PANTHER" id="PTHR10584">
    <property type="entry name" value="SUGAR KINASE"/>
    <property type="match status" value="1"/>
</dbReference>
<dbReference type="Gene3D" id="3.40.1190.20">
    <property type="match status" value="1"/>
</dbReference>
<evidence type="ECO:0000313" key="4">
    <source>
        <dbReference type="EMBL" id="MBB3024016.1"/>
    </source>
</evidence>
<accession>A0A839R3A5</accession>
<evidence type="ECO:0000259" key="3">
    <source>
        <dbReference type="Pfam" id="PF00294"/>
    </source>
</evidence>
<dbReference type="Pfam" id="PF00294">
    <property type="entry name" value="PfkB"/>
    <property type="match status" value="1"/>
</dbReference>
<dbReference type="PANTHER" id="PTHR10584:SF166">
    <property type="entry name" value="RIBOKINASE"/>
    <property type="match status" value="1"/>
</dbReference>